<dbReference type="Proteomes" id="UP000030161">
    <property type="component" value="Unassembled WGS sequence"/>
</dbReference>
<comment type="caution">
    <text evidence="1">The sequence shown here is derived from an EMBL/GenBank/DDBJ whole genome shotgun (WGS) entry which is preliminary data.</text>
</comment>
<dbReference type="GO" id="GO:0005840">
    <property type="term" value="C:ribosome"/>
    <property type="evidence" value="ECO:0007669"/>
    <property type="project" value="UniProtKB-KW"/>
</dbReference>
<reference evidence="1 2" key="1">
    <citation type="submission" date="2013-12" db="EMBL/GenBank/DDBJ databases">
        <title>The Genome Sequence of Candida albicans P78048.</title>
        <authorList>
            <consortium name="The Broad Institute Genome Sequencing Platform"/>
            <consortium name="The Broad Institute Genome Sequencing Center for Infectious Disease"/>
            <person name="Cuomo C."/>
            <person name="Bennett R."/>
            <person name="Hirakawa M."/>
            <person name="Noverr M."/>
            <person name="Mitchell A."/>
            <person name="Young S.K."/>
            <person name="Zeng Q."/>
            <person name="Gargeya S."/>
            <person name="Fitzgerald M."/>
            <person name="Abouelleil A."/>
            <person name="Alvarado L."/>
            <person name="Berlin A.M."/>
            <person name="Chapman S.B."/>
            <person name="Dewar J."/>
            <person name="Goldberg J."/>
            <person name="Griggs A."/>
            <person name="Gujja S."/>
            <person name="Hansen M."/>
            <person name="Howarth C."/>
            <person name="Imamovic A."/>
            <person name="Larimer J."/>
            <person name="McCowan C."/>
            <person name="Murphy C."/>
            <person name="Pearson M."/>
            <person name="Priest M."/>
            <person name="Roberts A."/>
            <person name="Saif S."/>
            <person name="Shea T."/>
            <person name="Sykes S."/>
            <person name="Wortman J."/>
            <person name="Nusbaum C."/>
            <person name="Birren B."/>
        </authorList>
    </citation>
    <scope>NUCLEOTIDE SEQUENCE [LARGE SCALE GENOMIC DNA]</scope>
    <source>
        <strain evidence="1 2">P78048</strain>
    </source>
</reference>
<evidence type="ECO:0000313" key="2">
    <source>
        <dbReference type="Proteomes" id="UP000030161"/>
    </source>
</evidence>
<dbReference type="EMBL" id="AJIX01000033">
    <property type="protein sequence ID" value="KGR07390.1"/>
    <property type="molecule type" value="Genomic_DNA"/>
</dbReference>
<name>A0AB34PP33_CANAX</name>
<protein>
    <submittedName>
        <fullName evidence="1">60S ribosomal protein L32</fullName>
    </submittedName>
</protein>
<evidence type="ECO:0000313" key="1">
    <source>
        <dbReference type="EMBL" id="KGR07390.1"/>
    </source>
</evidence>
<keyword evidence="1" id="KW-0687">Ribonucleoprotein</keyword>
<sequence>MSCYCTLNLMSSKLLLSSHLEKELKSLLKLRNSVLKSLIQRVN</sequence>
<organism evidence="1 2">
    <name type="scientific">Candida albicans P78048</name>
    <dbReference type="NCBI Taxonomy" id="1094989"/>
    <lineage>
        <taxon>Eukaryota</taxon>
        <taxon>Fungi</taxon>
        <taxon>Dikarya</taxon>
        <taxon>Ascomycota</taxon>
        <taxon>Saccharomycotina</taxon>
        <taxon>Pichiomycetes</taxon>
        <taxon>Debaryomycetaceae</taxon>
        <taxon>Candida/Lodderomyces clade</taxon>
        <taxon>Candida</taxon>
    </lineage>
</organism>
<gene>
    <name evidence="1" type="ORF">MG3_04666</name>
</gene>
<accession>A0AB34PP33</accession>
<keyword evidence="1" id="KW-0689">Ribosomal protein</keyword>
<dbReference type="AlphaFoldDB" id="A0AB34PP33"/>
<proteinExistence type="predicted"/>